<sequence>MPFYRYTCDSCGYQKSVFHGISEAPTVTCDSCGKTMRRTISRVGVIFKGSGFYITDSRNESKKNESKKEEAA</sequence>
<protein>
    <submittedName>
        <fullName evidence="2">Regulatory protein, FmdB family</fullName>
    </submittedName>
</protein>
<organism evidence="2 3">
    <name type="scientific">Pseudothermotoga thermarum DSM 5069</name>
    <dbReference type="NCBI Taxonomy" id="688269"/>
    <lineage>
        <taxon>Bacteria</taxon>
        <taxon>Thermotogati</taxon>
        <taxon>Thermotogota</taxon>
        <taxon>Thermotogae</taxon>
        <taxon>Thermotogales</taxon>
        <taxon>Thermotogaceae</taxon>
        <taxon>Pseudothermotoga</taxon>
    </lineage>
</organism>
<dbReference type="PATRIC" id="fig|688269.3.peg.308"/>
<dbReference type="SMART" id="SM00834">
    <property type="entry name" value="CxxC_CXXC_SSSS"/>
    <property type="match status" value="1"/>
</dbReference>
<dbReference type="PANTHER" id="PTHR34404:SF2">
    <property type="entry name" value="CONSERVED SERINE RICH PROTEIN"/>
    <property type="match status" value="1"/>
</dbReference>
<keyword evidence="3" id="KW-1185">Reference proteome</keyword>
<dbReference type="HOGENOM" id="CLU_136025_3_2_0"/>
<evidence type="ECO:0000259" key="1">
    <source>
        <dbReference type="SMART" id="SM00834"/>
    </source>
</evidence>
<evidence type="ECO:0000313" key="3">
    <source>
        <dbReference type="Proteomes" id="UP000006804"/>
    </source>
</evidence>
<proteinExistence type="predicted"/>
<dbReference type="OrthoDB" id="9813321at2"/>
<dbReference type="EMBL" id="CP002351">
    <property type="protein sequence ID" value="AEH50398.1"/>
    <property type="molecule type" value="Genomic_DNA"/>
</dbReference>
<dbReference type="Pfam" id="PF09723">
    <property type="entry name" value="Zn_ribbon_8"/>
    <property type="match status" value="1"/>
</dbReference>
<dbReference type="eggNOG" id="COG2331">
    <property type="taxonomic scope" value="Bacteria"/>
</dbReference>
<dbReference type="PANTHER" id="PTHR34404">
    <property type="entry name" value="REGULATORY PROTEIN, FMDB FAMILY"/>
    <property type="match status" value="1"/>
</dbReference>
<evidence type="ECO:0000313" key="2">
    <source>
        <dbReference type="EMBL" id="AEH50398.1"/>
    </source>
</evidence>
<gene>
    <name evidence="2" type="ORF">Theth_0299</name>
</gene>
<dbReference type="STRING" id="688269.Theth_0299"/>
<dbReference type="RefSeq" id="WP_013931621.1">
    <property type="nucleotide sequence ID" value="NC_015707.1"/>
</dbReference>
<name>F7YV97_9THEM</name>
<feature type="domain" description="Putative regulatory protein FmdB zinc ribbon" evidence="1">
    <location>
        <begin position="1"/>
        <end position="41"/>
    </location>
</feature>
<dbReference type="InterPro" id="IPR013429">
    <property type="entry name" value="Regulatory_FmdB_Zinc_ribbon"/>
</dbReference>
<dbReference type="Proteomes" id="UP000006804">
    <property type="component" value="Chromosome"/>
</dbReference>
<dbReference type="NCBIfam" id="TIGR02605">
    <property type="entry name" value="CxxC_CxxC_SSSS"/>
    <property type="match status" value="1"/>
</dbReference>
<dbReference type="KEGG" id="tta:Theth_0299"/>
<dbReference type="AlphaFoldDB" id="F7YV97"/>
<reference evidence="2 3" key="1">
    <citation type="submission" date="2010-11" db="EMBL/GenBank/DDBJ databases">
        <title>The complete genome of Thermotoga thermarum DSM 5069.</title>
        <authorList>
            <consortium name="US DOE Joint Genome Institute (JGI-PGF)"/>
            <person name="Lucas S."/>
            <person name="Copeland A."/>
            <person name="Lapidus A."/>
            <person name="Bruce D."/>
            <person name="Goodwin L."/>
            <person name="Pitluck S."/>
            <person name="Kyrpides N."/>
            <person name="Mavromatis K."/>
            <person name="Ivanova N."/>
            <person name="Zeytun A."/>
            <person name="Brettin T."/>
            <person name="Detter J.C."/>
            <person name="Tapia R."/>
            <person name="Han C."/>
            <person name="Land M."/>
            <person name="Hauser L."/>
            <person name="Markowitz V."/>
            <person name="Cheng J.-F."/>
            <person name="Hugenholtz P."/>
            <person name="Woyke T."/>
            <person name="Wu D."/>
            <person name="Spring S."/>
            <person name="Schroeder M."/>
            <person name="Brambilla E."/>
            <person name="Klenk H.-P."/>
            <person name="Eisen J.A."/>
        </authorList>
    </citation>
    <scope>NUCLEOTIDE SEQUENCE [LARGE SCALE GENOMIC DNA]</scope>
    <source>
        <strain evidence="2 3">DSM 5069</strain>
    </source>
</reference>
<accession>F7YV97</accession>